<dbReference type="eggNOG" id="KOG2179">
    <property type="taxonomic scope" value="Eukaryota"/>
</dbReference>
<dbReference type="InterPro" id="IPR018026">
    <property type="entry name" value="DNA_repair_Rad4-like"/>
</dbReference>
<dbReference type="Pfam" id="PF10405">
    <property type="entry name" value="BHD_3"/>
    <property type="match status" value="1"/>
</dbReference>
<feature type="compositionally biased region" description="Basic and acidic residues" evidence="8">
    <location>
        <begin position="185"/>
        <end position="197"/>
    </location>
</feature>
<dbReference type="PANTHER" id="PTHR12135:SF0">
    <property type="entry name" value="DNA REPAIR PROTEIN COMPLEMENTING XP-C CELLS"/>
    <property type="match status" value="1"/>
</dbReference>
<feature type="domain" description="Rad4 beta-hairpin" evidence="10">
    <location>
        <begin position="750"/>
        <end position="806"/>
    </location>
</feature>
<dbReference type="FunCoup" id="A0A212F4G2">
    <property type="interactions" value="1461"/>
</dbReference>
<dbReference type="Proteomes" id="UP000007151">
    <property type="component" value="Unassembled WGS sequence"/>
</dbReference>
<dbReference type="InParanoid" id="A0A212F4G2"/>
<gene>
    <name evidence="12" type="ORF">KGM_207474B</name>
</gene>
<comment type="similarity">
    <text evidence="2">Belongs to the XPC family.</text>
</comment>
<evidence type="ECO:0000256" key="7">
    <source>
        <dbReference type="ARBA" id="ARBA00023242"/>
    </source>
</evidence>
<evidence type="ECO:0000259" key="10">
    <source>
        <dbReference type="SMART" id="SM01031"/>
    </source>
</evidence>
<dbReference type="EMBL" id="AGBW02010374">
    <property type="protein sequence ID" value="OWR48612.1"/>
    <property type="molecule type" value="Genomic_DNA"/>
</dbReference>
<evidence type="ECO:0000256" key="3">
    <source>
        <dbReference type="ARBA" id="ARBA00022553"/>
    </source>
</evidence>
<dbReference type="SUPFAM" id="SSF54001">
    <property type="entry name" value="Cysteine proteinases"/>
    <property type="match status" value="1"/>
</dbReference>
<evidence type="ECO:0000256" key="8">
    <source>
        <dbReference type="SAM" id="MobiDB-lite"/>
    </source>
</evidence>
<evidence type="ECO:0000313" key="12">
    <source>
        <dbReference type="EMBL" id="OWR48612.1"/>
    </source>
</evidence>
<name>A0A212F4G2_DANPL</name>
<keyword evidence="6" id="KW-0234">DNA repair</keyword>
<feature type="domain" description="Rad4 beta-hairpin" evidence="11">
    <location>
        <begin position="813"/>
        <end position="887"/>
    </location>
</feature>
<accession>A0A212F4G2</accession>
<evidence type="ECO:0000256" key="6">
    <source>
        <dbReference type="ARBA" id="ARBA00023204"/>
    </source>
</evidence>
<comment type="caution">
    <text evidence="12">The sequence shown here is derived from an EMBL/GenBank/DDBJ whole genome shotgun (WGS) entry which is preliminary data.</text>
</comment>
<dbReference type="FunFam" id="2.20.20.110:FF:000001">
    <property type="entry name" value="DNA repair protein complementing XP-C cells"/>
    <property type="match status" value="1"/>
</dbReference>
<dbReference type="FunFam" id="3.30.70.2460:FF:000001">
    <property type="entry name" value="DNA repair protein Rad4 family"/>
    <property type="match status" value="1"/>
</dbReference>
<dbReference type="GO" id="GO:0006298">
    <property type="term" value="P:mismatch repair"/>
    <property type="evidence" value="ECO:0007669"/>
    <property type="project" value="TreeGrafter"/>
</dbReference>
<keyword evidence="5" id="KW-0238">DNA-binding</keyword>
<reference evidence="12 13" key="1">
    <citation type="journal article" date="2011" name="Cell">
        <title>The monarch butterfly genome yields insights into long-distance migration.</title>
        <authorList>
            <person name="Zhan S."/>
            <person name="Merlin C."/>
            <person name="Boore J.L."/>
            <person name="Reppert S.M."/>
        </authorList>
    </citation>
    <scope>NUCLEOTIDE SEQUENCE [LARGE SCALE GENOMIC DNA]</scope>
    <source>
        <strain evidence="12">F-2</strain>
    </source>
</reference>
<dbReference type="Gene3D" id="3.90.260.10">
    <property type="entry name" value="Transglutaminase-like"/>
    <property type="match status" value="2"/>
</dbReference>
<dbReference type="InterPro" id="IPR038765">
    <property type="entry name" value="Papain-like_cys_pep_sf"/>
</dbReference>
<proteinExistence type="inferred from homology"/>
<dbReference type="InterPro" id="IPR042488">
    <property type="entry name" value="Rad4_BHD3_sf"/>
</dbReference>
<dbReference type="InterPro" id="IPR018325">
    <property type="entry name" value="Rad4/PNGase_transGLS-fold"/>
</dbReference>
<protein>
    <submittedName>
        <fullName evidence="12">Nucleotide excision repair protein</fullName>
    </submittedName>
</protein>
<feature type="region of interest" description="Disordered" evidence="8">
    <location>
        <begin position="182"/>
        <end position="213"/>
    </location>
</feature>
<dbReference type="InterPro" id="IPR036985">
    <property type="entry name" value="Transglutaminase-like_sf"/>
</dbReference>
<dbReference type="GO" id="GO:0003697">
    <property type="term" value="F:single-stranded DNA binding"/>
    <property type="evidence" value="ECO:0007669"/>
    <property type="project" value="TreeGrafter"/>
</dbReference>
<keyword evidence="7" id="KW-0539">Nucleus</keyword>
<feature type="region of interest" description="Disordered" evidence="8">
    <location>
        <begin position="413"/>
        <end position="508"/>
    </location>
</feature>
<evidence type="ECO:0000256" key="4">
    <source>
        <dbReference type="ARBA" id="ARBA00022763"/>
    </source>
</evidence>
<dbReference type="NCBIfam" id="TIGR00605">
    <property type="entry name" value="rad4"/>
    <property type="match status" value="1"/>
</dbReference>
<dbReference type="Pfam" id="PF10403">
    <property type="entry name" value="BHD_1"/>
    <property type="match status" value="1"/>
</dbReference>
<dbReference type="InterPro" id="IPR018328">
    <property type="entry name" value="Rad4_beta-hairpin_dom3"/>
</dbReference>
<keyword evidence="13" id="KW-1185">Reference proteome</keyword>
<dbReference type="KEGG" id="dpl:KGM_207474B"/>
<dbReference type="GO" id="GO:0005737">
    <property type="term" value="C:cytoplasm"/>
    <property type="evidence" value="ECO:0007669"/>
    <property type="project" value="TreeGrafter"/>
</dbReference>
<evidence type="ECO:0000256" key="5">
    <source>
        <dbReference type="ARBA" id="ARBA00023125"/>
    </source>
</evidence>
<dbReference type="SMART" id="SM01032">
    <property type="entry name" value="BHD_3"/>
    <property type="match status" value="1"/>
</dbReference>
<feature type="compositionally biased region" description="Basic residues" evidence="8">
    <location>
        <begin position="198"/>
        <end position="208"/>
    </location>
</feature>
<evidence type="ECO:0000259" key="11">
    <source>
        <dbReference type="SMART" id="SM01032"/>
    </source>
</evidence>
<dbReference type="SMART" id="SM01031">
    <property type="entry name" value="BHD_2"/>
    <property type="match status" value="1"/>
</dbReference>
<feature type="compositionally biased region" description="Basic residues" evidence="8">
    <location>
        <begin position="938"/>
        <end position="950"/>
    </location>
</feature>
<dbReference type="SMART" id="SM01030">
    <property type="entry name" value="BHD_1"/>
    <property type="match status" value="1"/>
</dbReference>
<keyword evidence="3" id="KW-0597">Phosphoprotein</keyword>
<feature type="compositionally biased region" description="Polar residues" evidence="8">
    <location>
        <begin position="438"/>
        <end position="450"/>
    </location>
</feature>
<feature type="region of interest" description="Disordered" evidence="8">
    <location>
        <begin position="930"/>
        <end position="950"/>
    </location>
</feature>
<evidence type="ECO:0000256" key="2">
    <source>
        <dbReference type="ARBA" id="ARBA00009525"/>
    </source>
</evidence>
<sequence>SHSVIPQQGLQLVVDIPGMVKKKTKKLDVEMMLKRKMNRVKKQYQVFMHKVHVLCWLGHGNYVSQVLNDQEVLAEALSLVPSKECYPGERVDMKYVEQITTWYKDKVSIHQDKHENKFRPKAPPLKSILLQQMKKRVFSTKKYMVFVFVSMLRSLGLQCRVMFNFVTLPIRPPVSELCSLSTKVKGTEDAKKNDQKTKSPRKSTKSKSKRDVIPQLDGNYDVIESDDGNIMQVDGGDDTTTARTRRQRLSLRKVKQANDVKKPEEVISPTKITKKNLSLKIENKTVGETKRKPTTRTKRNLRLQSKNTKTTIHETKQSESLSNKKDDIKATKSKRKILSLNLSVTKNDQDNKTKSTSKTIVNKCSANRITRANITSLNESNAILTKTLSKQSSLDKVPKIILTDINDQTVSSKFFEKSPTKRTSRKRSQTTEPKKSPNEMSNARTRSAHATESKYFAPETDKSPAKRCRTTRKIDSDDSKRVSHRDLAKKNVQDLQSPKISKPKNDVTKDLVHIIKGRVKEAKTDAKKRIVKGKEKHESDSDSDHLAVESPAPRKSESDEDFKVEKVTPKQKKPVKKIDRCVISADDEMPLNKINVWCEIYVEELEEWVPVDVVRGIVHSANELYSRSTHPVSYIVGWDNNNYLKDLTRRYVPYWNTVTRKLRVDPGWWEEAIKPWLGPKTARDREEDERLHRMQLEAPLPKVISEYKNHPLYVLKRHLLKFEAIYPPDAETLGFVRGEPVYPRDCVYICKSRDVWIKDAKVVKLGEQPYKIVRARPKYIRATNTFITDRPLEIFGPWQTQDYEPPTAENGIVPRNPYGNVELFKKCMLPKGTVHINLPGLQRVAKKLNIDCAPALTGFDCNGGYVHPVYEGFVVCEEFEKVLTEAWLQDQEELERKEQEKVETRVYGNWKRLIRGLIIKERLKAKYGFAEPSTSQDKKKKGPKLVVKKK</sequence>
<dbReference type="InterPro" id="IPR018327">
    <property type="entry name" value="BHD_2"/>
</dbReference>
<organism evidence="12 13">
    <name type="scientific">Danaus plexippus plexippus</name>
    <dbReference type="NCBI Taxonomy" id="278856"/>
    <lineage>
        <taxon>Eukaryota</taxon>
        <taxon>Metazoa</taxon>
        <taxon>Ecdysozoa</taxon>
        <taxon>Arthropoda</taxon>
        <taxon>Hexapoda</taxon>
        <taxon>Insecta</taxon>
        <taxon>Pterygota</taxon>
        <taxon>Neoptera</taxon>
        <taxon>Endopterygota</taxon>
        <taxon>Lepidoptera</taxon>
        <taxon>Glossata</taxon>
        <taxon>Ditrysia</taxon>
        <taxon>Papilionoidea</taxon>
        <taxon>Nymphalidae</taxon>
        <taxon>Danainae</taxon>
        <taxon>Danaini</taxon>
        <taxon>Danaina</taxon>
        <taxon>Danaus</taxon>
        <taxon>Danaus</taxon>
    </lineage>
</organism>
<dbReference type="Gene3D" id="2.20.20.110">
    <property type="entry name" value="Rad4, beta-hairpin domain BHD1"/>
    <property type="match status" value="1"/>
</dbReference>
<evidence type="ECO:0000313" key="13">
    <source>
        <dbReference type="Proteomes" id="UP000007151"/>
    </source>
</evidence>
<dbReference type="GO" id="GO:0071942">
    <property type="term" value="C:XPC complex"/>
    <property type="evidence" value="ECO:0007669"/>
    <property type="project" value="TreeGrafter"/>
</dbReference>
<dbReference type="Gene3D" id="3.30.70.2460">
    <property type="entry name" value="Rad4, beta-hairpin domain BHD3"/>
    <property type="match status" value="1"/>
</dbReference>
<keyword evidence="4" id="KW-0227">DNA damage</keyword>
<dbReference type="GO" id="GO:0006289">
    <property type="term" value="P:nucleotide-excision repair"/>
    <property type="evidence" value="ECO:0007669"/>
    <property type="project" value="InterPro"/>
</dbReference>
<feature type="domain" description="Rad4 beta-hairpin" evidence="9">
    <location>
        <begin position="696"/>
        <end position="748"/>
    </location>
</feature>
<dbReference type="GO" id="GO:0000111">
    <property type="term" value="C:nucleotide-excision repair factor 2 complex"/>
    <property type="evidence" value="ECO:0007669"/>
    <property type="project" value="TreeGrafter"/>
</dbReference>
<dbReference type="AlphaFoldDB" id="A0A212F4G2"/>
<dbReference type="PANTHER" id="PTHR12135">
    <property type="entry name" value="DNA REPAIR PROTEIN XP-C / RAD4"/>
    <property type="match status" value="1"/>
</dbReference>
<evidence type="ECO:0000256" key="1">
    <source>
        <dbReference type="ARBA" id="ARBA00004123"/>
    </source>
</evidence>
<dbReference type="InterPro" id="IPR004583">
    <property type="entry name" value="DNA_repair_Rad4"/>
</dbReference>
<dbReference type="InterPro" id="IPR018326">
    <property type="entry name" value="Rad4_beta-hairpin_dom1"/>
</dbReference>
<dbReference type="STRING" id="278856.A0A212F4G2"/>
<feature type="region of interest" description="Disordered" evidence="8">
    <location>
        <begin position="522"/>
        <end position="569"/>
    </location>
</feature>
<feature type="non-terminal residue" evidence="12">
    <location>
        <position position="1"/>
    </location>
</feature>
<feature type="compositionally biased region" description="Basic and acidic residues" evidence="8">
    <location>
        <begin position="472"/>
        <end position="492"/>
    </location>
</feature>
<dbReference type="Pfam" id="PF03835">
    <property type="entry name" value="Rad4"/>
    <property type="match status" value="1"/>
</dbReference>
<dbReference type="GO" id="GO:0003684">
    <property type="term" value="F:damaged DNA binding"/>
    <property type="evidence" value="ECO:0007669"/>
    <property type="project" value="InterPro"/>
</dbReference>
<feature type="compositionally biased region" description="Basic and acidic residues" evidence="8">
    <location>
        <begin position="522"/>
        <end position="568"/>
    </location>
</feature>
<comment type="subcellular location">
    <subcellularLocation>
        <location evidence="1">Nucleus</location>
    </subcellularLocation>
</comment>
<evidence type="ECO:0000259" key="9">
    <source>
        <dbReference type="SMART" id="SM01030"/>
    </source>
</evidence>